<dbReference type="EMBL" id="BSPC01000080">
    <property type="protein sequence ID" value="GLS23715.1"/>
    <property type="molecule type" value="Genomic_DNA"/>
</dbReference>
<comment type="caution">
    <text evidence="6">The sequence shown here is derived from an EMBL/GenBank/DDBJ whole genome shotgun (WGS) entry which is preliminary data.</text>
</comment>
<gene>
    <name evidence="5 6" type="primary">kptA</name>
    <name evidence="6" type="ORF">GCM10007874_67360</name>
</gene>
<keyword evidence="3 5" id="KW-0520">NAD</keyword>
<dbReference type="Pfam" id="PF01885">
    <property type="entry name" value="PTS_2-RNA"/>
    <property type="match status" value="1"/>
</dbReference>
<reference evidence="7" key="1">
    <citation type="journal article" date="2019" name="Int. J. Syst. Evol. Microbiol.">
        <title>The Global Catalogue of Microorganisms (GCM) 10K type strain sequencing project: providing services to taxonomists for standard genome sequencing and annotation.</title>
        <authorList>
            <consortium name="The Broad Institute Genomics Platform"/>
            <consortium name="The Broad Institute Genome Sequencing Center for Infectious Disease"/>
            <person name="Wu L."/>
            <person name="Ma J."/>
        </authorList>
    </citation>
    <scope>NUCLEOTIDE SEQUENCE [LARGE SCALE GENOMIC DNA]</scope>
    <source>
        <strain evidence="7">NBRC 101365</strain>
    </source>
</reference>
<organism evidence="6 7">
    <name type="scientific">Labrys miyagiensis</name>
    <dbReference type="NCBI Taxonomy" id="346912"/>
    <lineage>
        <taxon>Bacteria</taxon>
        <taxon>Pseudomonadati</taxon>
        <taxon>Pseudomonadota</taxon>
        <taxon>Alphaproteobacteria</taxon>
        <taxon>Hyphomicrobiales</taxon>
        <taxon>Xanthobacteraceae</taxon>
        <taxon>Labrys</taxon>
    </lineage>
</organism>
<dbReference type="InterPro" id="IPR042081">
    <property type="entry name" value="RNA_2'-PTrans_C"/>
</dbReference>
<sequence length="188" mass="20763">MDDKRLSKFLSLVLRHEPEAAGLTLDAQGWVEIDDLARATMKRFGAGQRDIERVVQESDKQRFIIQGSRIRANQGHSVNVDLGLEPSEPPAELWHGTTAGHLESILASGLEKRSRQHVHLSIDRETARKVAARRTGPWVILRVDAAAMRGEGGAFYVSENGDWLTDAVPARFLGIAEQFSDGDSPRGD</sequence>
<keyword evidence="2 5" id="KW-0808">Transferase</keyword>
<dbReference type="Proteomes" id="UP001156882">
    <property type="component" value="Unassembled WGS sequence"/>
</dbReference>
<dbReference type="PANTHER" id="PTHR12684">
    <property type="entry name" value="PUTATIVE PHOSPHOTRANSFERASE"/>
    <property type="match status" value="1"/>
</dbReference>
<dbReference type="InterPro" id="IPR022928">
    <property type="entry name" value="RNA_2'-PTrans_KptA"/>
</dbReference>
<evidence type="ECO:0000256" key="5">
    <source>
        <dbReference type="HAMAP-Rule" id="MF_00299"/>
    </source>
</evidence>
<dbReference type="HAMAP" id="MF_00299">
    <property type="entry name" value="KptA"/>
    <property type="match status" value="1"/>
</dbReference>
<dbReference type="Gene3D" id="1.10.10.970">
    <property type="entry name" value="RNA 2'-phosphotransferase, Tpt1/KptA family, N-terminal domain"/>
    <property type="match status" value="1"/>
</dbReference>
<dbReference type="EC" id="2.7.1.-" evidence="5"/>
<accession>A0ABQ6CV93</accession>
<dbReference type="InterPro" id="IPR002745">
    <property type="entry name" value="Ptrans_KptA/Tpt1"/>
</dbReference>
<evidence type="ECO:0000313" key="6">
    <source>
        <dbReference type="EMBL" id="GLS23715.1"/>
    </source>
</evidence>
<protein>
    <recommendedName>
        <fullName evidence="5">Probable RNA 2'-phosphotransferase</fullName>
        <ecNumber evidence="5">2.7.1.-</ecNumber>
    </recommendedName>
</protein>
<evidence type="ECO:0000313" key="7">
    <source>
        <dbReference type="Proteomes" id="UP001156882"/>
    </source>
</evidence>
<evidence type="ECO:0000256" key="1">
    <source>
        <dbReference type="ARBA" id="ARBA00009836"/>
    </source>
</evidence>
<comment type="function">
    <text evidence="4 5">Removes the 2'-phosphate from RNA via an intermediate in which the phosphate is ADP-ribosylated by NAD followed by a presumed transesterification to release the RNA and generate ADP-ribose 1''-2''-cyclic phosphate (APPR&gt;P). May function as an ADP-ribosylase.</text>
</comment>
<evidence type="ECO:0000256" key="3">
    <source>
        <dbReference type="ARBA" id="ARBA00023027"/>
    </source>
</evidence>
<dbReference type="SUPFAM" id="SSF56399">
    <property type="entry name" value="ADP-ribosylation"/>
    <property type="match status" value="1"/>
</dbReference>
<keyword evidence="7" id="KW-1185">Reference proteome</keyword>
<dbReference type="Gene3D" id="3.20.170.30">
    <property type="match status" value="1"/>
</dbReference>
<dbReference type="InterPro" id="IPR042080">
    <property type="entry name" value="RNA_2'-PTrans_N"/>
</dbReference>
<evidence type="ECO:0000256" key="4">
    <source>
        <dbReference type="ARBA" id="ARBA00025212"/>
    </source>
</evidence>
<comment type="similarity">
    <text evidence="1 5">Belongs to the KptA/TPT1 family.</text>
</comment>
<proteinExistence type="inferred from homology"/>
<dbReference type="RefSeq" id="WP_284316646.1">
    <property type="nucleotide sequence ID" value="NZ_BSPC01000080.1"/>
</dbReference>
<name>A0ABQ6CV93_9HYPH</name>
<evidence type="ECO:0000256" key="2">
    <source>
        <dbReference type="ARBA" id="ARBA00022679"/>
    </source>
</evidence>
<dbReference type="PANTHER" id="PTHR12684:SF2">
    <property type="entry name" value="TRNA 2'-PHOSPHOTRANSFERASE 1"/>
    <property type="match status" value="1"/>
</dbReference>